<organism evidence="1 2">
    <name type="scientific">Planktothrix tepida PCC 9214</name>
    <dbReference type="NCBI Taxonomy" id="671072"/>
    <lineage>
        <taxon>Bacteria</taxon>
        <taxon>Bacillati</taxon>
        <taxon>Cyanobacteriota</taxon>
        <taxon>Cyanophyceae</taxon>
        <taxon>Oscillatoriophycideae</taxon>
        <taxon>Oscillatoriales</taxon>
        <taxon>Microcoleaceae</taxon>
        <taxon>Planktothrix</taxon>
    </lineage>
</organism>
<keyword evidence="2" id="KW-1185">Reference proteome</keyword>
<evidence type="ECO:0000313" key="2">
    <source>
        <dbReference type="Proteomes" id="UP000184315"/>
    </source>
</evidence>
<sequence length="58" mass="6805">MLKLSIKWFLKKLKNYDYNYEEKNRDLIARIAAQPPQPGTEAAWEKLRAAKAKREAKA</sequence>
<name>A0A1J1LLZ2_9CYAN</name>
<proteinExistence type="predicted"/>
<protein>
    <submittedName>
        <fullName evidence="1">Uncharacterized protein</fullName>
    </submittedName>
</protein>
<evidence type="ECO:0000313" key="1">
    <source>
        <dbReference type="EMBL" id="CUR33495.1"/>
    </source>
</evidence>
<dbReference type="Proteomes" id="UP000184315">
    <property type="component" value="Unassembled WGS sequence"/>
</dbReference>
<dbReference type="AlphaFoldDB" id="A0A1J1LLZ2"/>
<reference evidence="2" key="1">
    <citation type="submission" date="2015-10" db="EMBL/GenBank/DDBJ databases">
        <authorList>
            <person name="Regsiter A."/>
            <person name="william w."/>
        </authorList>
    </citation>
    <scope>NUCLEOTIDE SEQUENCE [LARGE SCALE GENOMIC DNA]</scope>
</reference>
<dbReference type="EMBL" id="CZDF01000158">
    <property type="protein sequence ID" value="CUR33495.1"/>
    <property type="molecule type" value="Genomic_DNA"/>
</dbReference>
<accession>A0A1J1LLZ2</accession>
<gene>
    <name evidence="1" type="ORF">PL9214520034</name>
</gene>